<dbReference type="RefSeq" id="WP_341695234.1">
    <property type="nucleotide sequence ID" value="NZ_JBBYHR010000001.1"/>
</dbReference>
<evidence type="ECO:0000259" key="1">
    <source>
        <dbReference type="PROSITE" id="PS51819"/>
    </source>
</evidence>
<protein>
    <submittedName>
        <fullName evidence="2">VOC family protein</fullName>
    </submittedName>
</protein>
<accession>A0ABU9HRX3</accession>
<dbReference type="SUPFAM" id="SSF54593">
    <property type="entry name" value="Glyoxalase/Bleomycin resistance protein/Dihydroxybiphenyl dioxygenase"/>
    <property type="match status" value="1"/>
</dbReference>
<sequence length="128" mass="14595">MKFRSARHTNNLDSLITFYRNVLGFEVLGSFKGHDGYDGVFLGIPGADWHLEFTISDEAAKHKPDEDDLLVFYPASIEEYERIIQRFTENNNPALESKNPYWKANGITYADPDGYRIVIVKPVAPQSL</sequence>
<evidence type="ECO:0000313" key="2">
    <source>
        <dbReference type="EMBL" id="MEL1242912.1"/>
    </source>
</evidence>
<name>A0ABU9HRX3_9FLAO</name>
<dbReference type="Proteomes" id="UP001464555">
    <property type="component" value="Unassembled WGS sequence"/>
</dbReference>
<dbReference type="PROSITE" id="PS51819">
    <property type="entry name" value="VOC"/>
    <property type="match status" value="1"/>
</dbReference>
<proteinExistence type="predicted"/>
<dbReference type="InterPro" id="IPR058997">
    <property type="entry name" value="YycE-like_C"/>
</dbReference>
<dbReference type="Gene3D" id="3.10.180.10">
    <property type="entry name" value="2,3-Dihydroxybiphenyl 1,2-Dioxygenase, domain 1"/>
    <property type="match status" value="1"/>
</dbReference>
<feature type="domain" description="VOC" evidence="1">
    <location>
        <begin position="1"/>
        <end position="122"/>
    </location>
</feature>
<dbReference type="InterPro" id="IPR058998">
    <property type="entry name" value="YycE-like_N"/>
</dbReference>
<dbReference type="CDD" id="cd06587">
    <property type="entry name" value="VOC"/>
    <property type="match status" value="1"/>
</dbReference>
<keyword evidence="3" id="KW-1185">Reference proteome</keyword>
<reference evidence="2 3" key="1">
    <citation type="submission" date="2024-04" db="EMBL/GenBank/DDBJ databases">
        <title>Flavobacterium sp. DGU11 16S ribosomal RNA gene Genome sequencing and assembly.</title>
        <authorList>
            <person name="Park S."/>
        </authorList>
    </citation>
    <scope>NUCLEOTIDE SEQUENCE [LARGE SCALE GENOMIC DNA]</scope>
    <source>
        <strain evidence="2 3">DGU11</strain>
    </source>
</reference>
<dbReference type="InterPro" id="IPR029068">
    <property type="entry name" value="Glyas_Bleomycin-R_OHBP_Dase"/>
</dbReference>
<dbReference type="EMBL" id="JBBYHR010000001">
    <property type="protein sequence ID" value="MEL1242912.1"/>
    <property type="molecule type" value="Genomic_DNA"/>
</dbReference>
<dbReference type="Pfam" id="PF22659">
    <property type="entry name" value="YycE-like_C"/>
    <property type="match status" value="1"/>
</dbReference>
<dbReference type="Pfam" id="PF22658">
    <property type="entry name" value="YycE-like_N"/>
    <property type="match status" value="1"/>
</dbReference>
<dbReference type="InterPro" id="IPR037523">
    <property type="entry name" value="VOC_core"/>
</dbReference>
<comment type="caution">
    <text evidence="2">The sequence shown here is derived from an EMBL/GenBank/DDBJ whole genome shotgun (WGS) entry which is preliminary data.</text>
</comment>
<evidence type="ECO:0000313" key="3">
    <source>
        <dbReference type="Proteomes" id="UP001464555"/>
    </source>
</evidence>
<organism evidence="2 3">
    <name type="scientific">Flavobacterium arundinis</name>
    <dbReference type="NCBI Taxonomy" id="3139143"/>
    <lineage>
        <taxon>Bacteria</taxon>
        <taxon>Pseudomonadati</taxon>
        <taxon>Bacteroidota</taxon>
        <taxon>Flavobacteriia</taxon>
        <taxon>Flavobacteriales</taxon>
        <taxon>Flavobacteriaceae</taxon>
        <taxon>Flavobacterium</taxon>
    </lineage>
</organism>
<gene>
    <name evidence="2" type="ORF">AAEO56_01450</name>
</gene>